<dbReference type="GO" id="GO:0046872">
    <property type="term" value="F:metal ion binding"/>
    <property type="evidence" value="ECO:0007669"/>
    <property type="project" value="UniProtKB-KW"/>
</dbReference>
<dbReference type="PANTHER" id="PTHR43687:SF4">
    <property type="entry name" value="BLR5484 PROTEIN"/>
    <property type="match status" value="1"/>
</dbReference>
<dbReference type="Pfam" id="PF13237">
    <property type="entry name" value="Fer4_10"/>
    <property type="match status" value="1"/>
</dbReference>
<evidence type="ECO:0000256" key="2">
    <source>
        <dbReference type="ARBA" id="ARBA00022723"/>
    </source>
</evidence>
<organism evidence="6 7">
    <name type="scientific">Campylobacter subantarcticus LMG 24374</name>
    <dbReference type="NCBI Taxonomy" id="1388751"/>
    <lineage>
        <taxon>Bacteria</taxon>
        <taxon>Pseudomonadati</taxon>
        <taxon>Campylobacterota</taxon>
        <taxon>Epsilonproteobacteria</taxon>
        <taxon>Campylobacterales</taxon>
        <taxon>Campylobacteraceae</taxon>
        <taxon>Campylobacter</taxon>
    </lineage>
</organism>
<keyword evidence="2" id="KW-0479">Metal-binding</keyword>
<evidence type="ECO:0000256" key="3">
    <source>
        <dbReference type="ARBA" id="ARBA00023004"/>
    </source>
</evidence>
<feature type="domain" description="4Fe-4S ferredoxin-type" evidence="5">
    <location>
        <begin position="229"/>
        <end position="258"/>
    </location>
</feature>
<dbReference type="InterPro" id="IPR050572">
    <property type="entry name" value="Fe-S_Ferredoxin"/>
</dbReference>
<evidence type="ECO:0000313" key="7">
    <source>
        <dbReference type="Proteomes" id="UP000031135"/>
    </source>
</evidence>
<dbReference type="PANTHER" id="PTHR43687">
    <property type="entry name" value="ADENYLYLSULFATE REDUCTASE, BETA SUBUNIT"/>
    <property type="match status" value="1"/>
</dbReference>
<dbReference type="AlphaFoldDB" id="A0A0A8HC92"/>
<evidence type="ECO:0000259" key="5">
    <source>
        <dbReference type="PROSITE" id="PS51379"/>
    </source>
</evidence>
<name>A0A0A8HC92_9BACT</name>
<dbReference type="Gene3D" id="3.30.70.20">
    <property type="match status" value="2"/>
</dbReference>
<feature type="domain" description="4Fe-4S ferredoxin-type" evidence="5">
    <location>
        <begin position="198"/>
        <end position="227"/>
    </location>
</feature>
<dbReference type="InterPro" id="IPR017896">
    <property type="entry name" value="4Fe4S_Fe-S-bd"/>
</dbReference>
<dbReference type="GO" id="GO:0051539">
    <property type="term" value="F:4 iron, 4 sulfur cluster binding"/>
    <property type="evidence" value="ECO:0007669"/>
    <property type="project" value="UniProtKB-KW"/>
</dbReference>
<evidence type="ECO:0000256" key="1">
    <source>
        <dbReference type="ARBA" id="ARBA00022485"/>
    </source>
</evidence>
<dbReference type="PROSITE" id="PS00198">
    <property type="entry name" value="4FE4S_FER_1"/>
    <property type="match status" value="1"/>
</dbReference>
<dbReference type="Pfam" id="PF12838">
    <property type="entry name" value="Fer4_7"/>
    <property type="match status" value="1"/>
</dbReference>
<feature type="domain" description="4Fe-4S ferredoxin-type" evidence="5">
    <location>
        <begin position="446"/>
        <end position="476"/>
    </location>
</feature>
<feature type="domain" description="4Fe-4S ferredoxin-type" evidence="5">
    <location>
        <begin position="415"/>
        <end position="444"/>
    </location>
</feature>
<dbReference type="KEGG" id="csm:CSUB8521_1474"/>
<proteinExistence type="predicted"/>
<dbReference type="HOGENOM" id="CLU_035912_0_0_7"/>
<evidence type="ECO:0000313" key="6">
    <source>
        <dbReference type="EMBL" id="AJC91295.1"/>
    </source>
</evidence>
<accession>A0A0A8HC92</accession>
<dbReference type="OrthoDB" id="9808559at2"/>
<dbReference type="InterPro" id="IPR017900">
    <property type="entry name" value="4Fe4S_Fe_S_CS"/>
</dbReference>
<dbReference type="RefSeq" id="WP_039664467.1">
    <property type="nucleotide sequence ID" value="NZ_CP007772.1"/>
</dbReference>
<sequence length="550" mass="62236">MKDFVFLENEDLIPLSDNISIAQKACEEEVFIGNSKLLNPEVYAPEINFYLKNSQDDVLAKSKTIDFLYQVRSKVYDLGLDLEYTKEVGKNVILVSDEEQSELIESLKQEEYKVLKLSNEQCLGVLGCVGELCVIVLKDNEQVEIDCDFFLYDVKKESFDQQSGCYDFSSLSQEALIKLLNSNSPKYKFRNYISYDDSICQYHERRSVHCGKCAEICPSVAILKDDEQKKLEFSHVDCLSCGDCVGICPSGALDYAPMPRNSFYEILKFYEGKIILIIPEKMSIENLNITLKKDVMPFMIKGENYLDQAHFLAMLQTSGASVIFYSNGLSQGALEVVDLMNEIFQRKYKQNAIFVAQNEKELLEAMEQACFIDDLKFISYNPALLKREDFAIRLREFIGDQNLGNIPSKEWIRYGKITINTDTCTLCLSCVGACNVGALVADAKDNSLKFNASLCTTCGYCEASCAEKDTLVLQRSGIDLEKEYFSFMVLAQDELFACAECGKEFATKKAIEKIVSIMKPRFMGDEAKIKTLYCCAECKAKVMIQSMNVL</sequence>
<dbReference type="EMBL" id="CP007772">
    <property type="protein sequence ID" value="AJC91295.1"/>
    <property type="molecule type" value="Genomic_DNA"/>
</dbReference>
<dbReference type="Proteomes" id="UP000031135">
    <property type="component" value="Chromosome"/>
</dbReference>
<dbReference type="PROSITE" id="PS51379">
    <property type="entry name" value="4FE4S_FER_2"/>
    <property type="match status" value="4"/>
</dbReference>
<keyword evidence="3" id="KW-0408">Iron</keyword>
<keyword evidence="1" id="KW-0004">4Fe-4S</keyword>
<dbReference type="SUPFAM" id="SSF54862">
    <property type="entry name" value="4Fe-4S ferredoxins"/>
    <property type="match status" value="1"/>
</dbReference>
<evidence type="ECO:0000256" key="4">
    <source>
        <dbReference type="ARBA" id="ARBA00023014"/>
    </source>
</evidence>
<keyword evidence="4" id="KW-0411">Iron-sulfur</keyword>
<gene>
    <name evidence="6" type="ORF">CSUB8521_1474</name>
</gene>
<reference evidence="6 7" key="1">
    <citation type="journal article" date="2014" name="Genome Biol. Evol.">
        <title>Comparative Genomics of the Campylobacter lari Group.</title>
        <authorList>
            <person name="Miller W.G."/>
            <person name="Yee E."/>
            <person name="Chapman M.H."/>
            <person name="Smith T.P."/>
            <person name="Bono J.L."/>
            <person name="Huynh S."/>
            <person name="Parker C.T."/>
            <person name="Vandamme P."/>
            <person name="Luong K."/>
            <person name="Korlach J."/>
        </authorList>
    </citation>
    <scope>NUCLEOTIDE SEQUENCE [LARGE SCALE GENOMIC DNA]</scope>
    <source>
        <strain evidence="6 7">LMG 24374</strain>
    </source>
</reference>
<protein>
    <submittedName>
        <fullName evidence="6">Putative iron-sulfur dicluster domain protein</fullName>
    </submittedName>
</protein>